<dbReference type="OrthoDB" id="3938585at2759"/>
<evidence type="ECO:0000313" key="2">
    <source>
        <dbReference type="Proteomes" id="UP000756921"/>
    </source>
</evidence>
<keyword evidence="2" id="KW-1185">Reference proteome</keyword>
<accession>A0A9P6GC45</accession>
<dbReference type="AlphaFoldDB" id="A0A9P6GC45"/>
<sequence>MDSVITTPSQPCKELDIVEINTFITNSTFKILLYNPNK</sequence>
<gene>
    <name evidence="1" type="ORF">PMIN01_09680</name>
</gene>
<proteinExistence type="predicted"/>
<reference evidence="1" key="1">
    <citation type="journal article" date="2020" name="Mol. Plant Microbe Interact.">
        <title>Genome Sequence of the Biocontrol Agent Coniothyrium minitans strain Conio (IMI 134523).</title>
        <authorList>
            <person name="Patel D."/>
            <person name="Shittu T.A."/>
            <person name="Baroncelli R."/>
            <person name="Muthumeenakshi S."/>
            <person name="Osborne T.H."/>
            <person name="Janganan T.K."/>
            <person name="Sreenivasaprasad S."/>
        </authorList>
    </citation>
    <scope>NUCLEOTIDE SEQUENCE</scope>
    <source>
        <strain evidence="1">Conio</strain>
    </source>
</reference>
<organism evidence="1 2">
    <name type="scientific">Paraphaeosphaeria minitans</name>
    <dbReference type="NCBI Taxonomy" id="565426"/>
    <lineage>
        <taxon>Eukaryota</taxon>
        <taxon>Fungi</taxon>
        <taxon>Dikarya</taxon>
        <taxon>Ascomycota</taxon>
        <taxon>Pezizomycotina</taxon>
        <taxon>Dothideomycetes</taxon>
        <taxon>Pleosporomycetidae</taxon>
        <taxon>Pleosporales</taxon>
        <taxon>Massarineae</taxon>
        <taxon>Didymosphaeriaceae</taxon>
        <taxon>Paraphaeosphaeria</taxon>
    </lineage>
</organism>
<protein>
    <submittedName>
        <fullName evidence="1">Uncharacterized protein</fullName>
    </submittedName>
</protein>
<evidence type="ECO:0000313" key="1">
    <source>
        <dbReference type="EMBL" id="KAF9732822.1"/>
    </source>
</evidence>
<name>A0A9P6GC45_9PLEO</name>
<dbReference type="Proteomes" id="UP000756921">
    <property type="component" value="Unassembled WGS sequence"/>
</dbReference>
<comment type="caution">
    <text evidence="1">The sequence shown here is derived from an EMBL/GenBank/DDBJ whole genome shotgun (WGS) entry which is preliminary data.</text>
</comment>
<dbReference type="EMBL" id="WJXW01000010">
    <property type="protein sequence ID" value="KAF9732822.1"/>
    <property type="molecule type" value="Genomic_DNA"/>
</dbReference>